<keyword evidence="2 4" id="KW-0689">Ribosomal protein</keyword>
<keyword evidence="5" id="KW-1185">Reference proteome</keyword>
<sequence>MAEGMYTDIFVYCGREANLMVGNVLPLWSIPEGAVVCNVVHHARDRIFLTRASGDYSIIIIHNSDNGTSRSLKIEHHQDKSCICN</sequence>
<dbReference type="EMBL" id="JANAVB010021800">
    <property type="protein sequence ID" value="KAJ6824709.1"/>
    <property type="molecule type" value="Genomic_DNA"/>
</dbReference>
<dbReference type="PANTHER" id="PTHR13691:SF16">
    <property type="entry name" value="LARGE RIBOSOMAL SUBUNIT PROTEIN UL2"/>
    <property type="match status" value="1"/>
</dbReference>
<dbReference type="SUPFAM" id="SSF50104">
    <property type="entry name" value="Translation proteins SH3-like domain"/>
    <property type="match status" value="1"/>
</dbReference>
<evidence type="ECO:0000256" key="2">
    <source>
        <dbReference type="ARBA" id="ARBA00022980"/>
    </source>
</evidence>
<evidence type="ECO:0000256" key="3">
    <source>
        <dbReference type="ARBA" id="ARBA00023274"/>
    </source>
</evidence>
<dbReference type="InterPro" id="IPR002171">
    <property type="entry name" value="Ribosomal_uL2"/>
</dbReference>
<gene>
    <name evidence="4" type="ORF">M6B38_379430</name>
</gene>
<evidence type="ECO:0000256" key="1">
    <source>
        <dbReference type="ARBA" id="ARBA00005636"/>
    </source>
</evidence>
<evidence type="ECO:0000313" key="5">
    <source>
        <dbReference type="Proteomes" id="UP001140949"/>
    </source>
</evidence>
<dbReference type="Proteomes" id="UP001140949">
    <property type="component" value="Unassembled WGS sequence"/>
</dbReference>
<dbReference type="PANTHER" id="PTHR13691">
    <property type="entry name" value="RIBOSOMAL PROTEIN L2"/>
    <property type="match status" value="1"/>
</dbReference>
<reference evidence="4" key="1">
    <citation type="journal article" date="2023" name="GigaByte">
        <title>Genome assembly of the bearded iris, Iris pallida Lam.</title>
        <authorList>
            <person name="Bruccoleri R.E."/>
            <person name="Oakeley E.J."/>
            <person name="Faust A.M.E."/>
            <person name="Altorfer M."/>
            <person name="Dessus-Babus S."/>
            <person name="Burckhardt D."/>
            <person name="Oertli M."/>
            <person name="Naumann U."/>
            <person name="Petersen F."/>
            <person name="Wong J."/>
        </authorList>
    </citation>
    <scope>NUCLEOTIDE SEQUENCE</scope>
    <source>
        <strain evidence="4">GSM-AAB239-AS_SAM_17_03QT</strain>
    </source>
</reference>
<evidence type="ECO:0000313" key="4">
    <source>
        <dbReference type="EMBL" id="KAJ6824709.1"/>
    </source>
</evidence>
<dbReference type="Gene3D" id="2.30.30.30">
    <property type="match status" value="1"/>
</dbReference>
<reference evidence="4" key="2">
    <citation type="submission" date="2023-04" db="EMBL/GenBank/DDBJ databases">
        <authorList>
            <person name="Bruccoleri R.E."/>
            <person name="Oakeley E.J."/>
            <person name="Faust A.-M."/>
            <person name="Dessus-Babus S."/>
            <person name="Altorfer M."/>
            <person name="Burckhardt D."/>
            <person name="Oertli M."/>
            <person name="Naumann U."/>
            <person name="Petersen F."/>
            <person name="Wong J."/>
        </authorList>
    </citation>
    <scope>NUCLEOTIDE SEQUENCE</scope>
    <source>
        <strain evidence="4">GSM-AAB239-AS_SAM_17_03QT</strain>
        <tissue evidence="4">Leaf</tissue>
    </source>
</reference>
<accession>A0AAX6G7R6</accession>
<dbReference type="GO" id="GO:0003735">
    <property type="term" value="F:structural constituent of ribosome"/>
    <property type="evidence" value="ECO:0007669"/>
    <property type="project" value="InterPro"/>
</dbReference>
<comment type="similarity">
    <text evidence="1">Belongs to the universal ribosomal protein uL2 family.</text>
</comment>
<dbReference type="InterPro" id="IPR008991">
    <property type="entry name" value="Translation_prot_SH3-like_sf"/>
</dbReference>
<dbReference type="InterPro" id="IPR014722">
    <property type="entry name" value="Rib_uL2_dom2"/>
</dbReference>
<dbReference type="AlphaFoldDB" id="A0AAX6G7R6"/>
<comment type="caution">
    <text evidence="4">The sequence shown here is derived from an EMBL/GenBank/DDBJ whole genome shotgun (WGS) entry which is preliminary data.</text>
</comment>
<protein>
    <submittedName>
        <fullName evidence="4">60S ribosomal protein L8-like</fullName>
    </submittedName>
</protein>
<organism evidence="4 5">
    <name type="scientific">Iris pallida</name>
    <name type="common">Sweet iris</name>
    <dbReference type="NCBI Taxonomy" id="29817"/>
    <lineage>
        <taxon>Eukaryota</taxon>
        <taxon>Viridiplantae</taxon>
        <taxon>Streptophyta</taxon>
        <taxon>Embryophyta</taxon>
        <taxon>Tracheophyta</taxon>
        <taxon>Spermatophyta</taxon>
        <taxon>Magnoliopsida</taxon>
        <taxon>Liliopsida</taxon>
        <taxon>Asparagales</taxon>
        <taxon>Iridaceae</taxon>
        <taxon>Iridoideae</taxon>
        <taxon>Irideae</taxon>
        <taxon>Iris</taxon>
    </lineage>
</organism>
<name>A0AAX6G7R6_IRIPA</name>
<dbReference type="GO" id="GO:0003723">
    <property type="term" value="F:RNA binding"/>
    <property type="evidence" value="ECO:0007669"/>
    <property type="project" value="TreeGrafter"/>
</dbReference>
<keyword evidence="3" id="KW-0687">Ribonucleoprotein</keyword>
<proteinExistence type="inferred from homology"/>
<dbReference type="GO" id="GO:0002181">
    <property type="term" value="P:cytoplasmic translation"/>
    <property type="evidence" value="ECO:0007669"/>
    <property type="project" value="TreeGrafter"/>
</dbReference>
<dbReference type="GO" id="GO:0022625">
    <property type="term" value="C:cytosolic large ribosomal subunit"/>
    <property type="evidence" value="ECO:0007669"/>
    <property type="project" value="TreeGrafter"/>
</dbReference>